<accession>A0A5C0SGZ4</accession>
<feature type="transmembrane region" description="Helical" evidence="1">
    <location>
        <begin position="38"/>
        <end position="56"/>
    </location>
</feature>
<evidence type="ECO:0000313" key="2">
    <source>
        <dbReference type="EMBL" id="QEK12249.1"/>
    </source>
</evidence>
<proteinExistence type="predicted"/>
<dbReference type="OrthoDB" id="1954766at2"/>
<dbReference type="EMBL" id="CP042243">
    <property type="protein sequence ID" value="QEK12249.1"/>
    <property type="molecule type" value="Genomic_DNA"/>
</dbReference>
<evidence type="ECO:0000256" key="1">
    <source>
        <dbReference type="SAM" id="Phobius"/>
    </source>
</evidence>
<gene>
    <name evidence="2" type="ORF">FQB35_07600</name>
</gene>
<keyword evidence="1" id="KW-0472">Membrane</keyword>
<dbReference type="KEGG" id="crs:FQB35_07600"/>
<name>A0A5C0SGZ4_CRATE</name>
<dbReference type="Proteomes" id="UP000324646">
    <property type="component" value="Chromosome"/>
</dbReference>
<keyword evidence="1" id="KW-0812">Transmembrane</keyword>
<keyword evidence="1" id="KW-1133">Transmembrane helix</keyword>
<evidence type="ECO:0000313" key="3">
    <source>
        <dbReference type="Proteomes" id="UP000324646"/>
    </source>
</evidence>
<organism evidence="2 3">
    <name type="scientific">Crassaminicella thermophila</name>
    <dbReference type="NCBI Taxonomy" id="2599308"/>
    <lineage>
        <taxon>Bacteria</taxon>
        <taxon>Bacillati</taxon>
        <taxon>Bacillota</taxon>
        <taxon>Clostridia</taxon>
        <taxon>Eubacteriales</taxon>
        <taxon>Clostridiaceae</taxon>
        <taxon>Crassaminicella</taxon>
    </lineage>
</organism>
<sequence>MKIMQSIPYVILIVCIFVSTIIAMVHNMDFSVFLKRTSVFYLIIFFGSKICIHQIVKAKEMLSNVSKIDMVVSSKEIETGTDINEEDVSFSPLDLEQQKVAVFTKVDENNKS</sequence>
<feature type="transmembrane region" description="Helical" evidence="1">
    <location>
        <begin position="7"/>
        <end position="26"/>
    </location>
</feature>
<protein>
    <submittedName>
        <fullName evidence="2">Uncharacterized protein</fullName>
    </submittedName>
</protein>
<dbReference type="RefSeq" id="WP_148809404.1">
    <property type="nucleotide sequence ID" value="NZ_CP042243.1"/>
</dbReference>
<keyword evidence="3" id="KW-1185">Reference proteome</keyword>
<dbReference type="AlphaFoldDB" id="A0A5C0SGZ4"/>
<reference evidence="2 3" key="1">
    <citation type="submission" date="2019-07" db="EMBL/GenBank/DDBJ databases">
        <title>Complete genome of Crassaminicella thermophila SY095.</title>
        <authorList>
            <person name="Li X."/>
        </authorList>
    </citation>
    <scope>NUCLEOTIDE SEQUENCE [LARGE SCALE GENOMIC DNA]</scope>
    <source>
        <strain evidence="2 3">SY095</strain>
    </source>
</reference>